<organism evidence="1 2">
    <name type="scientific">Mucilaginibacter xinganensis</name>
    <dbReference type="NCBI Taxonomy" id="1234841"/>
    <lineage>
        <taxon>Bacteria</taxon>
        <taxon>Pseudomonadati</taxon>
        <taxon>Bacteroidota</taxon>
        <taxon>Sphingobacteriia</taxon>
        <taxon>Sphingobacteriales</taxon>
        <taxon>Sphingobacteriaceae</taxon>
        <taxon>Mucilaginibacter</taxon>
    </lineage>
</organism>
<sequence length="38" mass="4083">MILQTAFEKTAGCDFISVVVIGIAITKPDNKKKRSTAS</sequence>
<dbReference type="EMBL" id="CP022743">
    <property type="protein sequence ID" value="ASU35045.1"/>
    <property type="molecule type" value="Genomic_DNA"/>
</dbReference>
<proteinExistence type="predicted"/>
<accession>A0A223NYV7</accession>
<evidence type="ECO:0000313" key="1">
    <source>
        <dbReference type="EMBL" id="ASU35045.1"/>
    </source>
</evidence>
<dbReference type="AlphaFoldDB" id="A0A223NYV7"/>
<evidence type="ECO:0000313" key="2">
    <source>
        <dbReference type="Proteomes" id="UP000215002"/>
    </source>
</evidence>
<reference evidence="1 2" key="1">
    <citation type="submission" date="2017-08" db="EMBL/GenBank/DDBJ databases">
        <title>Complete genome sequence of Mucilaginibacter sp. strain BJC16-A31.</title>
        <authorList>
            <consortium name="Henan University of Science and Technology"/>
            <person name="You X."/>
        </authorList>
    </citation>
    <scope>NUCLEOTIDE SEQUENCE [LARGE SCALE GENOMIC DNA]</scope>
    <source>
        <strain evidence="1 2">BJC16-A31</strain>
    </source>
</reference>
<gene>
    <name evidence="1" type="ORF">MuYL_3160</name>
</gene>
<protein>
    <submittedName>
        <fullName evidence="1">Uncharacterized protein</fullName>
    </submittedName>
</protein>
<name>A0A223NYV7_9SPHI</name>
<dbReference type="KEGG" id="muc:MuYL_3160"/>
<dbReference type="Proteomes" id="UP000215002">
    <property type="component" value="Chromosome"/>
</dbReference>
<keyword evidence="2" id="KW-1185">Reference proteome</keyword>